<comment type="caution">
    <text evidence="2">The sequence shown here is derived from an EMBL/GenBank/DDBJ whole genome shotgun (WGS) entry which is preliminary data.</text>
</comment>
<protein>
    <recommendedName>
        <fullName evidence="1">Glycosyltransferase 2-like domain-containing protein</fullName>
    </recommendedName>
</protein>
<keyword evidence="3" id="KW-1185">Reference proteome</keyword>
<dbReference type="CDD" id="cd00761">
    <property type="entry name" value="Glyco_tranf_GTA_type"/>
    <property type="match status" value="1"/>
</dbReference>
<dbReference type="AlphaFoldDB" id="A0AB36JXE9"/>
<evidence type="ECO:0000259" key="1">
    <source>
        <dbReference type="Pfam" id="PF00535"/>
    </source>
</evidence>
<organism evidence="2 3">
    <name type="scientific">Salinivibrio kushneri</name>
    <dbReference type="NCBI Taxonomy" id="1908198"/>
    <lineage>
        <taxon>Bacteria</taxon>
        <taxon>Pseudomonadati</taxon>
        <taxon>Pseudomonadota</taxon>
        <taxon>Gammaproteobacteria</taxon>
        <taxon>Vibrionales</taxon>
        <taxon>Vibrionaceae</taxon>
        <taxon>Salinivibrio</taxon>
    </lineage>
</organism>
<sequence length="970" mass="110593">MVAEQLKALFDAEWYLRQYPDVADAGVDPWWHFSHHGWNENRMPCALPAFEWEAVLWHQPLQREQALATLTSLFTQPEVDHADIHRSLAGFVLARFYASEGEYALVADYIKPILCDVTARFLVPEQAPWLLCFSALYHQKQENQLLALLSDMAWPDGWERQLALGMAQGANQSWEALQRCWVNAGLSSASAPSGLPVDSSSDALRPPMKTQRVSTTLGWRRLLPWRYRVSVVIPCYNAAQTIGRALAGLCAQTWPFLEFVVVDDASRDNSVDVVKQWQARDARIRLVQQAKNQGAYAARNRGMQCAKGDWLTVHDADDWSHPQKIERQMQALLSDRHAVASVSHWIRCDEKLQFQRWRMEQGWVYRNVSSLLIKREVLNALGFWDNVAVNADTEYYYRLQHIYGSDAIVEVMPGIPLSLGMVLTESLTQQSATHLRTQFYGVRKEYHHSALAWHSTMQSQLPLPAEMTTRPFAVPPRLCKGSPALQQDNFVRYIREHQWVDEGWYRQRYPDVAAANIDAVEHYLTHGWQEGRDPCAHFSSSAYLYLHPDANAVNPLWHRLTHDPNTPPIPLSIPGQLDVAPSKSGRKTEHPAVVYVGHQVSNYQFGAERSFVQILQQVATHKDWQRQGYRIEVVLPSATDDYVEQILPFCHRVTFIPTPWWHQERSVLEESVNIWVDWLEYAHAKAVYVNTLVMEVPLLAAKRRHIHTAVHVRELPEHDPSLCAALGTSPGAWLYHFDPLVDTWIANSQAVAQWLTDVRKPIVWQNPWRAPTGNIVSIPNGSRLHVGMLSSNIAKKGIWDMLRIAEQAMLQQLPIDFYLYGPQTDDIVTMRADNVPSNLHFAGYVDNPDDALATLDVVLSLSHFYESFGRTVLEALSMGRVVIAYAQGGMVDWAADSPIIWAEYLDYTSVTEHLAALCADRQALQRRAQDSQQWVKQALPDSEGVENWLLICEQLVRQDGRVKSIESERC</sequence>
<feature type="domain" description="Glycosyltransferase 2-like" evidence="1">
    <location>
        <begin position="230"/>
        <end position="356"/>
    </location>
</feature>
<dbReference type="InterPro" id="IPR001173">
    <property type="entry name" value="Glyco_trans_2-like"/>
</dbReference>
<dbReference type="SUPFAM" id="SSF53756">
    <property type="entry name" value="UDP-Glycosyltransferase/glycogen phosphorylase"/>
    <property type="match status" value="1"/>
</dbReference>
<dbReference type="CDD" id="cd03801">
    <property type="entry name" value="GT4_PimA-like"/>
    <property type="match status" value="1"/>
</dbReference>
<dbReference type="Pfam" id="PF00535">
    <property type="entry name" value="Glycos_transf_2"/>
    <property type="match status" value="1"/>
</dbReference>
<name>A0AB36JXE9_9GAMM</name>
<dbReference type="SUPFAM" id="SSF53448">
    <property type="entry name" value="Nucleotide-diphospho-sugar transferases"/>
    <property type="match status" value="1"/>
</dbReference>
<reference evidence="2 3" key="1">
    <citation type="journal article" date="2017" name="Genome Announc.">
        <title>Draft Genome Sequences of Salinivibrio proteolyticus, Salinivibrio sharmensis, Salinivibrio siamensis, Salinivibrio costicola subsp. alcaliphilus, Salinivibrio costicola subsp. vallismortis, and 29 New Isolates Belonging to the Genus Salinivibrio.</title>
        <authorList>
            <person name="Lopez-Hermoso C."/>
            <person name="de la Haba R.R."/>
            <person name="Sanchez-Porro C."/>
            <person name="Bayliss S.C."/>
            <person name="Feil E.J."/>
            <person name="Ventosa A."/>
        </authorList>
    </citation>
    <scope>NUCLEOTIDE SEQUENCE [LARGE SCALE GENOMIC DNA]</scope>
    <source>
        <strain evidence="2 3">AL184</strain>
    </source>
</reference>
<accession>A0AB36JXE9</accession>
<evidence type="ECO:0000313" key="2">
    <source>
        <dbReference type="EMBL" id="OOE39352.1"/>
    </source>
</evidence>
<dbReference type="EMBL" id="MUEK01000009">
    <property type="protein sequence ID" value="OOE39352.1"/>
    <property type="molecule type" value="Genomic_DNA"/>
</dbReference>
<dbReference type="Gene3D" id="3.90.550.10">
    <property type="entry name" value="Spore Coat Polysaccharide Biosynthesis Protein SpsA, Chain A"/>
    <property type="match status" value="1"/>
</dbReference>
<dbReference type="PANTHER" id="PTHR43685:SF11">
    <property type="entry name" value="GLYCOSYLTRANSFERASE TAGX-RELATED"/>
    <property type="match status" value="1"/>
</dbReference>
<dbReference type="Gene3D" id="3.40.50.2000">
    <property type="entry name" value="Glycogen Phosphorylase B"/>
    <property type="match status" value="1"/>
</dbReference>
<dbReference type="RefSeq" id="WP_077659469.1">
    <property type="nucleotide sequence ID" value="NZ_CP040021.1"/>
</dbReference>
<gene>
    <name evidence="2" type="ORF">BZG00_10725</name>
</gene>
<dbReference type="InterPro" id="IPR029044">
    <property type="entry name" value="Nucleotide-diphossugar_trans"/>
</dbReference>
<dbReference type="Pfam" id="PF13692">
    <property type="entry name" value="Glyco_trans_1_4"/>
    <property type="match status" value="1"/>
</dbReference>
<dbReference type="InterPro" id="IPR050834">
    <property type="entry name" value="Glycosyltransf_2"/>
</dbReference>
<evidence type="ECO:0000313" key="3">
    <source>
        <dbReference type="Proteomes" id="UP000189021"/>
    </source>
</evidence>
<dbReference type="Proteomes" id="UP000189021">
    <property type="component" value="Unassembled WGS sequence"/>
</dbReference>
<proteinExistence type="predicted"/>
<dbReference type="PANTHER" id="PTHR43685">
    <property type="entry name" value="GLYCOSYLTRANSFERASE"/>
    <property type="match status" value="1"/>
</dbReference>